<dbReference type="SUPFAM" id="SSF49899">
    <property type="entry name" value="Concanavalin A-like lectins/glucanases"/>
    <property type="match status" value="1"/>
</dbReference>
<feature type="active site" description="Charge relay system" evidence="7">
    <location>
        <position position="439"/>
    </location>
</feature>
<evidence type="ECO:0000313" key="11">
    <source>
        <dbReference type="Proteomes" id="UP001600109"/>
    </source>
</evidence>
<keyword evidence="2 7" id="KW-0645">Protease</keyword>
<keyword evidence="6" id="KW-1015">Disulfide bond</keyword>
<dbReference type="PANTHER" id="PTHR43806:SF11">
    <property type="entry name" value="CEREVISIN-RELATED"/>
    <property type="match status" value="1"/>
</dbReference>
<evidence type="ECO:0000313" key="10">
    <source>
        <dbReference type="EMBL" id="MFE3866451.1"/>
    </source>
</evidence>
<evidence type="ECO:0000256" key="6">
    <source>
        <dbReference type="ARBA" id="ARBA00023157"/>
    </source>
</evidence>
<dbReference type="InterPro" id="IPR036852">
    <property type="entry name" value="Peptidase_S8/S53_dom_sf"/>
</dbReference>
<dbReference type="InterPro" id="IPR000209">
    <property type="entry name" value="Peptidase_S8/S53_dom"/>
</dbReference>
<dbReference type="InterPro" id="IPR035914">
    <property type="entry name" value="Sperma_CUB_dom_sf"/>
</dbReference>
<keyword evidence="11" id="KW-1185">Reference proteome</keyword>
<protein>
    <submittedName>
        <fullName evidence="10">S8 family serine peptidase</fullName>
    </submittedName>
</protein>
<dbReference type="SUPFAM" id="SSF49785">
    <property type="entry name" value="Galactose-binding domain-like"/>
    <property type="match status" value="1"/>
</dbReference>
<dbReference type="InterPro" id="IPR008979">
    <property type="entry name" value="Galactose-bd-like_sf"/>
</dbReference>
<feature type="active site" description="Charge relay system" evidence="7">
    <location>
        <position position="268"/>
    </location>
</feature>
<evidence type="ECO:0000256" key="2">
    <source>
        <dbReference type="ARBA" id="ARBA00022670"/>
    </source>
</evidence>
<dbReference type="PROSITE" id="PS01180">
    <property type="entry name" value="CUB"/>
    <property type="match status" value="1"/>
</dbReference>
<evidence type="ECO:0000256" key="5">
    <source>
        <dbReference type="ARBA" id="ARBA00022825"/>
    </source>
</evidence>
<dbReference type="InterPro" id="IPR015500">
    <property type="entry name" value="Peptidase_S8_subtilisin-rel"/>
</dbReference>
<dbReference type="Pfam" id="PF13385">
    <property type="entry name" value="Laminin_G_3"/>
    <property type="match status" value="1"/>
</dbReference>
<dbReference type="InterPro" id="IPR023828">
    <property type="entry name" value="Peptidase_S8_Ser-AS"/>
</dbReference>
<dbReference type="Gene3D" id="2.60.120.200">
    <property type="match status" value="1"/>
</dbReference>
<dbReference type="InterPro" id="IPR013783">
    <property type="entry name" value="Ig-like_fold"/>
</dbReference>
<reference evidence="10 11" key="1">
    <citation type="submission" date="2024-06" db="EMBL/GenBank/DDBJ databases">
        <title>Flavobacterium spp. isolated from glacier.</title>
        <authorList>
            <person name="Han D."/>
        </authorList>
    </citation>
    <scope>NUCLEOTIDE SEQUENCE [LARGE SCALE GENOMIC DNA]</scope>
    <source>
        <strain evidence="10 11">LS2P90</strain>
    </source>
</reference>
<dbReference type="InterPro" id="IPR013320">
    <property type="entry name" value="ConA-like_dom_sf"/>
</dbReference>
<accession>A0ABW6HR28</accession>
<keyword evidence="3 8" id="KW-0732">Signal</keyword>
<dbReference type="InterPro" id="IPR000859">
    <property type="entry name" value="CUB_dom"/>
</dbReference>
<name>A0ABW6HR28_9FLAO</name>
<feature type="active site" description="Charge relay system" evidence="7">
    <location>
        <position position="244"/>
    </location>
</feature>
<feature type="signal peptide" evidence="8">
    <location>
        <begin position="1"/>
        <end position="19"/>
    </location>
</feature>
<comment type="similarity">
    <text evidence="1 7">Belongs to the peptidase S8 family.</text>
</comment>
<evidence type="ECO:0000256" key="8">
    <source>
        <dbReference type="SAM" id="SignalP"/>
    </source>
</evidence>
<comment type="caution">
    <text evidence="10">The sequence shown here is derived from an EMBL/GenBank/DDBJ whole genome shotgun (WGS) entry which is preliminary data.</text>
</comment>
<dbReference type="Gene3D" id="3.40.50.200">
    <property type="entry name" value="Peptidase S8/S53 domain"/>
    <property type="match status" value="1"/>
</dbReference>
<dbReference type="InterPro" id="IPR050131">
    <property type="entry name" value="Peptidase_S8_subtilisin-like"/>
</dbReference>
<dbReference type="InterPro" id="IPR026444">
    <property type="entry name" value="Secre_tail"/>
</dbReference>
<feature type="chain" id="PRO_5045459071" evidence="8">
    <location>
        <begin position="20"/>
        <end position="2611"/>
    </location>
</feature>
<dbReference type="EMBL" id="JBHZPZ010000001">
    <property type="protein sequence ID" value="MFE3866451.1"/>
    <property type="molecule type" value="Genomic_DNA"/>
</dbReference>
<dbReference type="PROSITE" id="PS00138">
    <property type="entry name" value="SUBTILASE_SER"/>
    <property type="match status" value="1"/>
</dbReference>
<dbReference type="SUPFAM" id="SSF49854">
    <property type="entry name" value="Spermadhesin, CUB domain"/>
    <property type="match status" value="1"/>
</dbReference>
<dbReference type="Gene3D" id="2.60.120.290">
    <property type="entry name" value="Spermadhesin, CUB domain"/>
    <property type="match status" value="1"/>
</dbReference>
<proteinExistence type="inferred from homology"/>
<dbReference type="SMART" id="SM00042">
    <property type="entry name" value="CUB"/>
    <property type="match status" value="1"/>
</dbReference>
<gene>
    <name evidence="10" type="ORF">ACFX5E_00010</name>
</gene>
<evidence type="ECO:0000256" key="1">
    <source>
        <dbReference type="ARBA" id="ARBA00011073"/>
    </source>
</evidence>
<dbReference type="Proteomes" id="UP001600109">
    <property type="component" value="Unassembled WGS sequence"/>
</dbReference>
<dbReference type="PROSITE" id="PS51892">
    <property type="entry name" value="SUBTILASE"/>
    <property type="match status" value="1"/>
</dbReference>
<evidence type="ECO:0000256" key="4">
    <source>
        <dbReference type="ARBA" id="ARBA00022801"/>
    </source>
</evidence>
<sequence length="2611" mass="280075">MNKKLLLFLLMIYATTGWSQINYQKDYSISVNGHRITTTSNFNEQVKGLKLSVNKNENKYSLLQFTKIPTLEEQKELKSKGITLISYLNNNAYYVSIDSKFYSQSQVSKNIRTSITIDPSFKIDPVIANEEIPDFAKEGNAVKLVVSYFKGVDSKNISEDLIRLGIKKFKNIESYYQVYLQVTNEKLNEIAKLNWVQNIELIDAPVVSDNLPGVTSHKVNLLTSNISGLGYGLTGKGVKIGIWDGNIEKHIDHTGRVINREYETPDSHGSHVSGTIGGAGILDPRAKGMAPEVQIYGWNFNTQSNGLPVFMERDLAALNDGVELTSNSYGVNLISGYNTVRYAVGDRGDDDVTVKYPFLLNVYSNGNAQTAYAGGFNTSTKASKNALHVAANDPNDLISSYSSFGPTLDGRLVPQISAVGSTVYSLNYNNGYQLMSGTSMATPGVSGTLVLLYERYKNIYANKPLASLMKALVSNTAKDVGNSGPDYKYGFGNLNALRAIKVLDNKMFYTASIANGASYEKEIVVPAGLISLKIMLAYSDIGATPGATSIQVNDLDIKIVKDGATTLPWILDPKLPNINAKRGVDNLNNIEQITLDKPAAGTYKIIVTGTSIPLNTQEFSVVYDYVSPELVLTYPIGGEKFNPGTTEYIRWDYEGEDKTFNIEYSSDGGNTYSAIATNVPSAARNFAWIVPAGFVPNAKIRISAGSKVDVSTQAFSIMSEPKNLVIVAPGCGGTSYKMDWDAIAGAKYEVLKLNGSKFDLVATTNDPTYTFTNLSVGSDNWFAVRAIDIASGLVSERSKAINVEPIDKPIFTALNLPYKENFNDRKPTNYTLSKASLTGTVGYQSIGLVSLDAVKMSGSNVAGSPLWVASTTANAFTNNPNYIKRLSFCEIDATSLTGKAVRMKFDLVLKNDVTTNKNFFRVLVNGVPLTSSEDAAVYAGTTTSTTRTLTYNLAAFAGTKFNVVFEGVMDNDANATTPVYNTIFVDNVEFFEATATDLALTALTPNVGLTANETVTVKVYNFSPVAVSNVPVSYKINQGATVNEIIAGPINPLSEVTYNFTQKANYSVGGVYTVVGQIMPTDDSDSSNNSLTRTVTNSGTDVLMGTTSLTTCSAAFTDSGSRYANYANNLTQTITFTPATVGASIKVDFTEFSLETGYDYLFIYNGPLITSPLLGVFDGSNLPPSFTSTAASGQLTFRFTSDTEVVDKGWVANISCVAKPTVTDYEIVSIVTPEVLGKKISLNDVTIRVTNLGPTAATNVPVFYQIDGKSKVTDLVPTIASLATVSFTFITKADLSVIDATYSVTAGIDVVDNNVANNTLVKVVYNKNDLPLNTNTNGFAISRLKWDGLVNNSGTSAYSDFKSIKIPVYAGFTYQPEIVITKPERPITRDVTTNPGVFTMVVIDLNGDGNLTDEFYAGTFWVNTLNTATAPAIASTTSVHNFRHNTTLVGGLTIPAGTTSGEKLMRVIHMFRSPNESFNVNLGPTFDGLTTSRGDFEIEEYTINVLPYTAANAGIESVSAPMKPGKLPVTVSAVIRNLSNVAISNFPVAYRINGGLEVVQNQVISIAAGATATITFTTKADLGPVGDYTVQVFTKLVGDTDVTNDSKSINLSHVANASTNVTGAFDGIDDYIVTDSTPALNLTNNYSFEAWVNRKSPTIFGRILDKSRVLLFVHTNNSLALYKENSLVLSITTAAGSYAINTGLNSVQINKWHHVAFTVSATNVYTIYIDGVSVPFTATGTAAAATANGTLPAFIGNNAGLARGFSGHIDEVRIWSGVRDQATIAANTMTKYVGNEVGLLAYYSFAEGNKQFVFDTTTNDNTAIVTNADTNGQGAGKFWNAPVLLQNLQLVDQLSSSYDAANKTYTFLLKDGVNVATAIPQFIIGMNSVAKINGATQVSGVTTNNFSNPVTFTVEGVGFNTGVSESYTIKVLSGLSNESKLLSYNFKMSSNPGLIQDINTVIVGDNATVTVPYGIDVRNFIADFSVSSGAELSIDNVSQLSSKTSNLDYSNSVMVTVVSENKLSKTNYMVTVNAKNTEAEFLSYSVQNQVGIASIDANTRIIKVLVNNNANFSALVPSFQVSDLAKTRIGTYLQNSGVTTLNYTSKVGYNIVAQNGNINNWEVTIEFVKPVITLLGSSVVSVPQGCAYTESAYTAFDNLNKNITSSVLVSGSVNVNVIGQYIITYSVKDDLNNESFVTRTVNVVVNQKPVIIAAANINANSAATFCGATVVVVNATATDDCSVGVPTGVRSDGLALNANYPIGTTSIRWNVSDNVGNAATKVIQTVTVIDNVLPTVITKNITIQLNAAGTASIVVADINNGSTDNCGITTLTLDKTSFTCANAGANTVTLRVTDTNGNVATKTAIVTVEDKIAPVTLTKNITVQLGASANVLITAADVNNGSTDNCGIKLLELDKALFSCGNVGDNIVTLKVTDNSGNVSTKTAIVTVVNTRPNIIRKHFDNVIFFDNSSNEFVAYSWFKNGVLVQGQTAQYFKDSAVLNGSYYAIATKVDGTVVSTCALTFSPSVEVEYLKIAPNPVRSNSVYQLITNVDSAKLQNARVTVFNTLGILINDKVVNDKTTDMIAPSTEGIYIVRMTLANGKYFTKNLLVKN</sequence>
<evidence type="ECO:0000256" key="7">
    <source>
        <dbReference type="PROSITE-ProRule" id="PRU01240"/>
    </source>
</evidence>
<organism evidence="10 11">
    <name type="scientific">Flavobacterium xylosi</name>
    <dbReference type="NCBI Taxonomy" id="3230415"/>
    <lineage>
        <taxon>Bacteria</taxon>
        <taxon>Pseudomonadati</taxon>
        <taxon>Bacteroidota</taxon>
        <taxon>Flavobacteriia</taxon>
        <taxon>Flavobacteriales</taxon>
        <taxon>Flavobacteriaceae</taxon>
        <taxon>Flavobacterium</taxon>
    </lineage>
</organism>
<dbReference type="PROSITE" id="PS00137">
    <property type="entry name" value="SUBTILASE_HIS"/>
    <property type="match status" value="1"/>
</dbReference>
<dbReference type="CDD" id="cd00041">
    <property type="entry name" value="CUB"/>
    <property type="match status" value="1"/>
</dbReference>
<dbReference type="SUPFAM" id="SSF52743">
    <property type="entry name" value="Subtilisin-like"/>
    <property type="match status" value="1"/>
</dbReference>
<feature type="domain" description="CUB" evidence="9">
    <location>
        <begin position="1104"/>
        <end position="1217"/>
    </location>
</feature>
<dbReference type="RefSeq" id="WP_379853108.1">
    <property type="nucleotide sequence ID" value="NZ_JBHZPZ010000001.1"/>
</dbReference>
<keyword evidence="5 7" id="KW-0720">Serine protease</keyword>
<dbReference type="InterPro" id="IPR022398">
    <property type="entry name" value="Peptidase_S8_His-AS"/>
</dbReference>
<dbReference type="Gene3D" id="2.60.40.2340">
    <property type="match status" value="3"/>
</dbReference>
<evidence type="ECO:0000259" key="9">
    <source>
        <dbReference type="PROSITE" id="PS01180"/>
    </source>
</evidence>
<dbReference type="Pfam" id="PF00431">
    <property type="entry name" value="CUB"/>
    <property type="match status" value="1"/>
</dbReference>
<evidence type="ECO:0000256" key="3">
    <source>
        <dbReference type="ARBA" id="ARBA00022729"/>
    </source>
</evidence>
<dbReference type="PANTHER" id="PTHR43806">
    <property type="entry name" value="PEPTIDASE S8"/>
    <property type="match status" value="1"/>
</dbReference>
<dbReference type="InterPro" id="IPR032179">
    <property type="entry name" value="Cry22Aa_Ig-like"/>
</dbReference>
<dbReference type="NCBIfam" id="TIGR04183">
    <property type="entry name" value="Por_Secre_tail"/>
    <property type="match status" value="1"/>
</dbReference>
<dbReference type="Gene3D" id="2.60.40.10">
    <property type="entry name" value="Immunoglobulins"/>
    <property type="match status" value="3"/>
</dbReference>
<dbReference type="PRINTS" id="PR00723">
    <property type="entry name" value="SUBTILISIN"/>
</dbReference>
<dbReference type="Pfam" id="PF16403">
    <property type="entry name" value="Bact_surface_Ig-like"/>
    <property type="match status" value="1"/>
</dbReference>
<keyword evidence="4 7" id="KW-0378">Hydrolase</keyword>
<dbReference type="Pfam" id="PF00082">
    <property type="entry name" value="Peptidase_S8"/>
    <property type="match status" value="1"/>
</dbReference>
<dbReference type="Gene3D" id="2.60.120.380">
    <property type="match status" value="1"/>
</dbReference>